<dbReference type="AlphaFoldDB" id="A0A8J9XAR1"/>
<gene>
    <name evidence="2" type="ORF">PTTT1_LOCUS41846</name>
</gene>
<evidence type="ECO:0008006" key="3">
    <source>
        <dbReference type="Google" id="ProtNLM"/>
    </source>
</evidence>
<dbReference type="EMBL" id="OU594945">
    <property type="protein sequence ID" value="CAG9289496.1"/>
    <property type="molecule type" value="Genomic_DNA"/>
</dbReference>
<evidence type="ECO:0000313" key="2">
    <source>
        <dbReference type="EMBL" id="CAG9289496.1"/>
    </source>
</evidence>
<accession>A0A8J9XAR1</accession>
<organism evidence="2">
    <name type="scientific">Phaeodactylum tricornutum</name>
    <name type="common">Diatom</name>
    <dbReference type="NCBI Taxonomy" id="2850"/>
    <lineage>
        <taxon>Eukaryota</taxon>
        <taxon>Sar</taxon>
        <taxon>Stramenopiles</taxon>
        <taxon>Ochrophyta</taxon>
        <taxon>Bacillariophyta</taxon>
        <taxon>Bacillariophyceae</taxon>
        <taxon>Bacillariophycidae</taxon>
        <taxon>Naviculales</taxon>
        <taxon>Phaeodactylaceae</taxon>
        <taxon>Phaeodactylum</taxon>
    </lineage>
</organism>
<reference evidence="2" key="1">
    <citation type="submission" date="2022-02" db="EMBL/GenBank/DDBJ databases">
        <authorList>
            <person name="Giguere J D."/>
        </authorList>
    </citation>
    <scope>NUCLEOTIDE SEQUENCE</scope>
    <source>
        <strain evidence="2">CCAP 1055/1</strain>
    </source>
</reference>
<sequence length="267" mass="29062">MRTGLLAVIFLFLERWRHYQALTQTSFRPQHHRLTQRAPPPALFATERTHTTRAVFLATCVASVTFPGHAFDGGVGGLGKTRPETGVLFFPGSSPFQNADGLVTAELVTAGASNQPYRVSFRTPWPLLPTTTGLESRDLQTSESAFVQVLENTPLPTSTANFATLVQNSVLASQGKFGAYGSPTDVKVKRLDSAVGTGLTYSVRFVALTPGQRESERQLLIRCVPIADSLVLLLAGTTRQRFATQQGTLRDIIDSLEVVPTPVRPLR</sequence>
<feature type="signal peptide" evidence="1">
    <location>
        <begin position="1"/>
        <end position="21"/>
    </location>
</feature>
<keyword evidence="1" id="KW-0732">Signal</keyword>
<feature type="chain" id="PRO_5035481911" description="PsbP C-terminal domain-containing protein" evidence="1">
    <location>
        <begin position="22"/>
        <end position="267"/>
    </location>
</feature>
<evidence type="ECO:0000256" key="1">
    <source>
        <dbReference type="SAM" id="SignalP"/>
    </source>
</evidence>
<dbReference type="Proteomes" id="UP000836788">
    <property type="component" value="Chromosome 4"/>
</dbReference>
<name>A0A8J9XAR1_PHATR</name>
<protein>
    <recommendedName>
        <fullName evidence="3">PsbP C-terminal domain-containing protein</fullName>
    </recommendedName>
</protein>
<proteinExistence type="predicted"/>